<feature type="transmembrane region" description="Helical" evidence="9">
    <location>
        <begin position="211"/>
        <end position="228"/>
    </location>
</feature>
<feature type="transmembrane region" description="Helical" evidence="9">
    <location>
        <begin position="12"/>
        <end position="35"/>
    </location>
</feature>
<evidence type="ECO:0000256" key="3">
    <source>
        <dbReference type="ARBA" id="ARBA00022679"/>
    </source>
</evidence>
<dbReference type="EMBL" id="BBJM01000039">
    <property type="protein sequence ID" value="GAK48578.1"/>
    <property type="molecule type" value="Genomic_DNA"/>
</dbReference>
<evidence type="ECO:0000256" key="2">
    <source>
        <dbReference type="ARBA" id="ARBA00022475"/>
    </source>
</evidence>
<protein>
    <submittedName>
        <fullName evidence="11">Acyltransferase</fullName>
    </submittedName>
</protein>
<dbReference type="SUPFAM" id="SSF52266">
    <property type="entry name" value="SGNH hydrolase"/>
    <property type="match status" value="1"/>
</dbReference>
<dbReference type="InterPro" id="IPR036514">
    <property type="entry name" value="SGNH_hydro_sf"/>
</dbReference>
<name>A0A081BKL0_9LACO</name>
<dbReference type="GO" id="GO:0005886">
    <property type="term" value="C:plasma membrane"/>
    <property type="evidence" value="ECO:0007669"/>
    <property type="project" value="UniProtKB-SubCell"/>
</dbReference>
<feature type="domain" description="Acyltransferase 3" evidence="10">
    <location>
        <begin position="16"/>
        <end position="351"/>
    </location>
</feature>
<sequence>MKESKGRRLAHSRYITGFDGIRTLAVIGVIVYHLLPYKMQGGYLGVPIFFVVSGYLITDLLLQEYEQNHKIDVWAFYVRRLKRLYPALVTMVLSTAAYITLFQRSLLKGLRDIIWTNLLYIYNWWEIDHGQSYFDRFNGESPFTHLWSLSIEGQYYLVWPVLLIGLLWAFKQRKQIFYLLMSLTVLSGAWMATLSLTGASSNRLYYGTDTRLFAILFGVALAVVWPATKLKAEISQRSRLIMDALGIVSLIGIGCMFFTLAGQSKFTYLGGMFIFTFLSAILVGTIAHPGADMNRLFTNPVFDWIGKRSYGIYLYQFPVMIFYETKVTNIAAHPLLNALIEVVIILIISDLSYRYLERPFRRYNYSHLKGSIVKLFSKESPYGWKRLWAVLAAFILVVAMTGAVTKPTKSSVDNEALQSKIKDNSKEVAKRNKALEKKRAAMKVESSAKKESEATEKLTGRDKELATEFNLTKTQIMTAKQMPVTAVGDSVMIDVSTDLQKIFPQMIVDGKVGRQVWDSMDVIKNLKARGQLSQTVLMHLGTNGPMTSDQLNDILNEIGPDRKVYWVNAHVPTRNWEGSVNRTLDEAAKKNDNLTIIDWHKLSENHQDWFYKDNVHPNPTGNRNYATLATQVMTNPDNNKKAQK</sequence>
<evidence type="ECO:0000259" key="10">
    <source>
        <dbReference type="Pfam" id="PF01757"/>
    </source>
</evidence>
<dbReference type="RefSeq" id="WP_034529363.1">
    <property type="nucleotide sequence ID" value="NZ_BBJM01000039.1"/>
</dbReference>
<dbReference type="eggNOG" id="COG1835">
    <property type="taxonomic scope" value="Bacteria"/>
</dbReference>
<dbReference type="AlphaFoldDB" id="A0A081BKL0"/>
<dbReference type="STRING" id="1291743.LOSG293_390060"/>
<evidence type="ECO:0000256" key="4">
    <source>
        <dbReference type="ARBA" id="ARBA00022692"/>
    </source>
</evidence>
<feature type="transmembrane region" description="Helical" evidence="9">
    <location>
        <begin position="266"/>
        <end position="287"/>
    </location>
</feature>
<evidence type="ECO:0000256" key="8">
    <source>
        <dbReference type="SAM" id="MobiDB-lite"/>
    </source>
</evidence>
<dbReference type="CDD" id="cd01840">
    <property type="entry name" value="SGNH_hydrolase_yrhL_like"/>
    <property type="match status" value="1"/>
</dbReference>
<accession>A0A081BKL0</accession>
<feature type="region of interest" description="Disordered" evidence="8">
    <location>
        <begin position="440"/>
        <end position="459"/>
    </location>
</feature>
<dbReference type="PANTHER" id="PTHR23028:SF53">
    <property type="entry name" value="ACYL_TRANSF_3 DOMAIN-CONTAINING PROTEIN"/>
    <property type="match status" value="1"/>
</dbReference>
<keyword evidence="5 9" id="KW-1133">Transmembrane helix</keyword>
<evidence type="ECO:0000256" key="5">
    <source>
        <dbReference type="ARBA" id="ARBA00022989"/>
    </source>
</evidence>
<evidence type="ECO:0000256" key="6">
    <source>
        <dbReference type="ARBA" id="ARBA00023136"/>
    </source>
</evidence>
<comment type="subcellular location">
    <subcellularLocation>
        <location evidence="1">Cell membrane</location>
        <topology evidence="1">Multi-pass membrane protein</topology>
    </subcellularLocation>
</comment>
<reference evidence="11" key="1">
    <citation type="journal article" date="2014" name="Genome Announc.">
        <title>Draft Genome Sequence of Lactobacillus oryzae Strain SG293T.</title>
        <authorList>
            <person name="Tanizawa Y."/>
            <person name="Fujisawa T."/>
            <person name="Mochizuki T."/>
            <person name="Kaminuma E."/>
            <person name="Nakamura Y."/>
            <person name="Tohno M."/>
        </authorList>
    </citation>
    <scope>NUCLEOTIDE SEQUENCE [LARGE SCALE GENOMIC DNA]</scope>
    <source>
        <strain evidence="11">SG293</strain>
    </source>
</reference>
<evidence type="ECO:0000313" key="11">
    <source>
        <dbReference type="EMBL" id="GAK48578.1"/>
    </source>
</evidence>
<dbReference type="InterPro" id="IPR050879">
    <property type="entry name" value="Acyltransferase_3"/>
</dbReference>
<keyword evidence="2" id="KW-1003">Cell membrane</keyword>
<dbReference type="InterPro" id="IPR002656">
    <property type="entry name" value="Acyl_transf_3_dom"/>
</dbReference>
<keyword evidence="6 9" id="KW-0472">Membrane</keyword>
<evidence type="ECO:0000256" key="9">
    <source>
        <dbReference type="SAM" id="Phobius"/>
    </source>
</evidence>
<feature type="transmembrane region" description="Helical" evidence="9">
    <location>
        <begin position="41"/>
        <end position="62"/>
    </location>
</feature>
<feature type="transmembrane region" description="Helical" evidence="9">
    <location>
        <begin position="83"/>
        <end position="101"/>
    </location>
</feature>
<dbReference type="Pfam" id="PF01757">
    <property type="entry name" value="Acyl_transf_3"/>
    <property type="match status" value="1"/>
</dbReference>
<dbReference type="PANTHER" id="PTHR23028">
    <property type="entry name" value="ACETYLTRANSFERASE"/>
    <property type="match status" value="1"/>
</dbReference>
<comment type="caution">
    <text evidence="11">The sequence shown here is derived from an EMBL/GenBank/DDBJ whole genome shotgun (WGS) entry which is preliminary data.</text>
</comment>
<evidence type="ECO:0000256" key="7">
    <source>
        <dbReference type="ARBA" id="ARBA00023315"/>
    </source>
</evidence>
<evidence type="ECO:0000313" key="12">
    <source>
        <dbReference type="Proteomes" id="UP000028700"/>
    </source>
</evidence>
<dbReference type="GO" id="GO:0009103">
    <property type="term" value="P:lipopolysaccharide biosynthetic process"/>
    <property type="evidence" value="ECO:0007669"/>
    <property type="project" value="TreeGrafter"/>
</dbReference>
<dbReference type="Proteomes" id="UP000028700">
    <property type="component" value="Unassembled WGS sequence"/>
</dbReference>
<dbReference type="Gene3D" id="3.40.50.1110">
    <property type="entry name" value="SGNH hydrolase"/>
    <property type="match status" value="1"/>
</dbReference>
<gene>
    <name evidence="11" type="ORF">LOSG293_390060</name>
</gene>
<keyword evidence="3 11" id="KW-0808">Transferase</keyword>
<dbReference type="OrthoDB" id="9796461at2"/>
<dbReference type="GO" id="GO:0016747">
    <property type="term" value="F:acyltransferase activity, transferring groups other than amino-acyl groups"/>
    <property type="evidence" value="ECO:0007669"/>
    <property type="project" value="InterPro"/>
</dbReference>
<feature type="compositionally biased region" description="Basic and acidic residues" evidence="8">
    <location>
        <begin position="446"/>
        <end position="459"/>
    </location>
</feature>
<keyword evidence="7 11" id="KW-0012">Acyltransferase</keyword>
<keyword evidence="4 9" id="KW-0812">Transmembrane</keyword>
<feature type="transmembrane region" description="Helical" evidence="9">
    <location>
        <begin position="387"/>
        <end position="405"/>
    </location>
</feature>
<feature type="transmembrane region" description="Helical" evidence="9">
    <location>
        <begin position="153"/>
        <end position="170"/>
    </location>
</feature>
<feature type="transmembrane region" description="Helical" evidence="9">
    <location>
        <begin position="240"/>
        <end position="260"/>
    </location>
</feature>
<evidence type="ECO:0000256" key="1">
    <source>
        <dbReference type="ARBA" id="ARBA00004651"/>
    </source>
</evidence>
<proteinExistence type="predicted"/>
<feature type="transmembrane region" description="Helical" evidence="9">
    <location>
        <begin position="177"/>
        <end position="199"/>
    </location>
</feature>
<organism evidence="11 12">
    <name type="scientific">Secundilactobacillus oryzae JCM 18671</name>
    <dbReference type="NCBI Taxonomy" id="1291743"/>
    <lineage>
        <taxon>Bacteria</taxon>
        <taxon>Bacillati</taxon>
        <taxon>Bacillota</taxon>
        <taxon>Bacilli</taxon>
        <taxon>Lactobacillales</taxon>
        <taxon>Lactobacillaceae</taxon>
        <taxon>Secundilactobacillus</taxon>
    </lineage>
</organism>
<keyword evidence="12" id="KW-1185">Reference proteome</keyword>